<evidence type="ECO:0000313" key="3">
    <source>
        <dbReference type="Proteomes" id="UP000324748"/>
    </source>
</evidence>
<accession>A0A5B0NGK7</accession>
<comment type="caution">
    <text evidence="2">The sequence shown here is derived from an EMBL/GenBank/DDBJ whole genome shotgun (WGS) entry which is preliminary data.</text>
</comment>
<proteinExistence type="predicted"/>
<dbReference type="EMBL" id="VSWC01000105">
    <property type="protein sequence ID" value="KAA1087702.1"/>
    <property type="molecule type" value="Genomic_DNA"/>
</dbReference>
<name>A0A5B0NGK7_PUCGR</name>
<reference evidence="2 3" key="1">
    <citation type="submission" date="2019-05" db="EMBL/GenBank/DDBJ databases">
        <title>Emergence of the Ug99 lineage of the wheat stem rust pathogen through somatic hybridization.</title>
        <authorList>
            <person name="Li F."/>
            <person name="Upadhyaya N.M."/>
            <person name="Sperschneider J."/>
            <person name="Matny O."/>
            <person name="Nguyen-Phuc H."/>
            <person name="Mago R."/>
            <person name="Raley C."/>
            <person name="Miller M.E."/>
            <person name="Silverstein K.A.T."/>
            <person name="Henningsen E."/>
            <person name="Hirsch C.D."/>
            <person name="Visser B."/>
            <person name="Pretorius Z.A."/>
            <person name="Steffenson B.J."/>
            <person name="Schwessinger B."/>
            <person name="Dodds P.N."/>
            <person name="Figueroa M."/>
        </authorList>
    </citation>
    <scope>NUCLEOTIDE SEQUENCE [LARGE SCALE GENOMIC DNA]</scope>
    <source>
        <strain evidence="2">21-0</strain>
    </source>
</reference>
<evidence type="ECO:0000256" key="1">
    <source>
        <dbReference type="SAM" id="MobiDB-lite"/>
    </source>
</evidence>
<feature type="region of interest" description="Disordered" evidence="1">
    <location>
        <begin position="41"/>
        <end position="65"/>
    </location>
</feature>
<sequence>MKSKHPPHPGRQTTTHWMISSPMADYQFEKLISASSLCPNMATQTGRSKSEPIDYPLEPGDKKTNPNHDFPCHHYDHDHLPQAHAVRLKKWLARMYILVRSVKRSATTDTQFPSLCLHTPIHMRETRRLDLSRNDRIDVHRDSISSRIRLSLRHRTMIIGALW</sequence>
<protein>
    <submittedName>
        <fullName evidence="2">Uncharacterized protein</fullName>
    </submittedName>
</protein>
<gene>
    <name evidence="2" type="ORF">PGT21_035869</name>
</gene>
<dbReference type="AlphaFoldDB" id="A0A5B0NGK7"/>
<keyword evidence="3" id="KW-1185">Reference proteome</keyword>
<organism evidence="2 3">
    <name type="scientific">Puccinia graminis f. sp. tritici</name>
    <dbReference type="NCBI Taxonomy" id="56615"/>
    <lineage>
        <taxon>Eukaryota</taxon>
        <taxon>Fungi</taxon>
        <taxon>Dikarya</taxon>
        <taxon>Basidiomycota</taxon>
        <taxon>Pucciniomycotina</taxon>
        <taxon>Pucciniomycetes</taxon>
        <taxon>Pucciniales</taxon>
        <taxon>Pucciniaceae</taxon>
        <taxon>Puccinia</taxon>
    </lineage>
</organism>
<dbReference type="Proteomes" id="UP000324748">
    <property type="component" value="Unassembled WGS sequence"/>
</dbReference>
<evidence type="ECO:0000313" key="2">
    <source>
        <dbReference type="EMBL" id="KAA1087702.1"/>
    </source>
</evidence>